<sequence length="571" mass="64356">MIRGYVDKIREVYRESNLAGKGRMEELIQGITTISLGNNTRQTSYVKSLMAWLEKEKEEEAKQVEREDACVKHLVISCSETGLGGHTEVYLEREDGLPKHTLKVGDTVKLVPERKGLVGEKRGCEDGDDLLGFVKEINKDSILIGLDDLYLSLENLNTAWTITKDNNKVVFKWIGSVLELVEDYCLGVKLPQSAWPGDSDLISLMLTSSPEKPKFNHQPIIGFHDQKLDASQMEAVRHCVAAHDVALIHGPPGTGKTRALVELVRRLVQDGNKVLVCGPSNTSVDNLLERISKTSVSCLWIGNADRLKLQSLRPFLIDTKIKEDINIHAIRKRMDKLRDAIIRCRFDADRQEMHAELRELKKRLFLEEKHVIEKLLKEHDAIFSTLSGVGSRILQEQAFNVLVIDEATQAIEPECWVAISHADKVIFTGDHHQLPPVVLTQNSILENTIFERLLNTFDYTSYMLKTQYRMHQSIVGFSNAQFYENKLSSDELCKLHLLIDLPQVINSRIAKLPLVFINTAGKSLYESPGAKSKSNSFEAVLVVYHLKTLLKLGLDPSDIAIISPTMPKSTF</sequence>
<keyword evidence="2" id="KW-1185">Reference proteome</keyword>
<comment type="caution">
    <text evidence="1">The sequence shown here is derived from an EMBL/GenBank/DDBJ whole genome shotgun (WGS) entry which is preliminary data.</text>
</comment>
<protein>
    <submittedName>
        <fullName evidence="1">Uncharacterized protein</fullName>
    </submittedName>
</protein>
<name>A0ACC2RZN2_9FUNG</name>
<proteinExistence type="predicted"/>
<evidence type="ECO:0000313" key="2">
    <source>
        <dbReference type="Proteomes" id="UP001165960"/>
    </source>
</evidence>
<evidence type="ECO:0000313" key="1">
    <source>
        <dbReference type="EMBL" id="KAJ9055500.1"/>
    </source>
</evidence>
<dbReference type="Proteomes" id="UP001165960">
    <property type="component" value="Unassembled WGS sequence"/>
</dbReference>
<gene>
    <name evidence="1" type="ORF">DSO57_1003201</name>
</gene>
<reference evidence="1" key="1">
    <citation type="submission" date="2022-04" db="EMBL/GenBank/DDBJ databases">
        <title>Genome of the entomopathogenic fungus Entomophthora muscae.</title>
        <authorList>
            <person name="Elya C."/>
            <person name="Lovett B.R."/>
            <person name="Lee E."/>
            <person name="Macias A.M."/>
            <person name="Hajek A.E."/>
            <person name="De Bivort B.L."/>
            <person name="Kasson M.T."/>
            <person name="De Fine Licht H.H."/>
            <person name="Stajich J.E."/>
        </authorList>
    </citation>
    <scope>NUCLEOTIDE SEQUENCE</scope>
    <source>
        <strain evidence="1">Berkeley</strain>
    </source>
</reference>
<accession>A0ACC2RZN2</accession>
<dbReference type="EMBL" id="QTSX02006397">
    <property type="protein sequence ID" value="KAJ9055500.1"/>
    <property type="molecule type" value="Genomic_DNA"/>
</dbReference>
<organism evidence="1 2">
    <name type="scientific">Entomophthora muscae</name>
    <dbReference type="NCBI Taxonomy" id="34485"/>
    <lineage>
        <taxon>Eukaryota</taxon>
        <taxon>Fungi</taxon>
        <taxon>Fungi incertae sedis</taxon>
        <taxon>Zoopagomycota</taxon>
        <taxon>Entomophthoromycotina</taxon>
        <taxon>Entomophthoromycetes</taxon>
        <taxon>Entomophthorales</taxon>
        <taxon>Entomophthoraceae</taxon>
        <taxon>Entomophthora</taxon>
    </lineage>
</organism>